<dbReference type="AlphaFoldDB" id="A0A7M5U084"/>
<dbReference type="InterPro" id="IPR050361">
    <property type="entry name" value="MPP/UQCRC_Complex"/>
</dbReference>
<protein>
    <recommendedName>
        <fullName evidence="3">Alpha-MPP</fullName>
    </recommendedName>
    <alternativeName>
        <fullName evidence="4">Inactive zinc metalloprotease alpha</fullName>
    </alternativeName>
</protein>
<comment type="function">
    <text evidence="1">Substrate recognition and binding subunit of the essential mitochondrial processing protease (MPP), which cleaves the mitochondrial sequence off newly imported precursors proteins.</text>
</comment>
<dbReference type="GO" id="GO:0005739">
    <property type="term" value="C:mitochondrion"/>
    <property type="evidence" value="ECO:0007669"/>
    <property type="project" value="TreeGrafter"/>
</dbReference>
<dbReference type="PANTHER" id="PTHR11851">
    <property type="entry name" value="METALLOPROTEASE"/>
    <property type="match status" value="1"/>
</dbReference>
<dbReference type="GO" id="GO:0006627">
    <property type="term" value="P:protein processing involved in protein targeting to mitochondrion"/>
    <property type="evidence" value="ECO:0007669"/>
    <property type="project" value="TreeGrafter"/>
</dbReference>
<proteinExistence type="inferred from homology"/>
<dbReference type="Pfam" id="PF00675">
    <property type="entry name" value="Peptidase_M16"/>
    <property type="match status" value="1"/>
</dbReference>
<dbReference type="PANTHER" id="PTHR11851:SF49">
    <property type="entry name" value="MITOCHONDRIAL-PROCESSING PEPTIDASE SUBUNIT ALPHA"/>
    <property type="match status" value="1"/>
</dbReference>
<evidence type="ECO:0000256" key="1">
    <source>
        <dbReference type="ARBA" id="ARBA00002123"/>
    </source>
</evidence>
<dbReference type="InterPro" id="IPR001431">
    <property type="entry name" value="Pept_M16_Zn_BS"/>
</dbReference>
<dbReference type="InterPro" id="IPR011249">
    <property type="entry name" value="Metalloenz_LuxS/M16"/>
</dbReference>
<comment type="similarity">
    <text evidence="2 5">Belongs to the peptidase M16 family.</text>
</comment>
<dbReference type="PROSITE" id="PS00143">
    <property type="entry name" value="INSULINASE"/>
    <property type="match status" value="1"/>
</dbReference>
<dbReference type="RefSeq" id="XP_066922919.1">
    <property type="nucleotide sequence ID" value="XM_067066818.1"/>
</dbReference>
<accession>A0A7M5U084</accession>
<dbReference type="Proteomes" id="UP000594262">
    <property type="component" value="Unplaced"/>
</dbReference>
<dbReference type="Gene3D" id="3.30.830.10">
    <property type="entry name" value="Metalloenzyme, LuxS/M16 peptidase-like"/>
    <property type="match status" value="2"/>
</dbReference>
<dbReference type="GeneID" id="136810240"/>
<dbReference type="OrthoDB" id="277191at2759"/>
<reference evidence="8" key="1">
    <citation type="submission" date="2021-01" db="UniProtKB">
        <authorList>
            <consortium name="EnsemblMetazoa"/>
        </authorList>
    </citation>
    <scope>IDENTIFICATION</scope>
</reference>
<dbReference type="EnsemblMetazoa" id="CLYHEMT004348.1">
    <property type="protein sequence ID" value="CLYHEMP004348.1"/>
    <property type="gene ID" value="CLYHEMG004348"/>
</dbReference>
<dbReference type="GO" id="GO:0046872">
    <property type="term" value="F:metal ion binding"/>
    <property type="evidence" value="ECO:0007669"/>
    <property type="project" value="InterPro"/>
</dbReference>
<feature type="domain" description="Peptidase M16 C-terminal" evidence="7">
    <location>
        <begin position="225"/>
        <end position="421"/>
    </location>
</feature>
<dbReference type="InterPro" id="IPR007863">
    <property type="entry name" value="Peptidase_M16_C"/>
</dbReference>
<name>A0A7M5U084_9CNID</name>
<evidence type="ECO:0000256" key="4">
    <source>
        <dbReference type="ARBA" id="ARBA00032315"/>
    </source>
</evidence>
<dbReference type="Pfam" id="PF05193">
    <property type="entry name" value="Peptidase_M16_C"/>
    <property type="match status" value="1"/>
</dbReference>
<organism evidence="8 9">
    <name type="scientific">Clytia hemisphaerica</name>
    <dbReference type="NCBI Taxonomy" id="252671"/>
    <lineage>
        <taxon>Eukaryota</taxon>
        <taxon>Metazoa</taxon>
        <taxon>Cnidaria</taxon>
        <taxon>Hydrozoa</taxon>
        <taxon>Hydroidolina</taxon>
        <taxon>Leptothecata</taxon>
        <taxon>Obeliida</taxon>
        <taxon>Clytiidae</taxon>
        <taxon>Clytia</taxon>
    </lineage>
</organism>
<evidence type="ECO:0000256" key="5">
    <source>
        <dbReference type="RuleBase" id="RU004447"/>
    </source>
</evidence>
<evidence type="ECO:0000259" key="7">
    <source>
        <dbReference type="Pfam" id="PF05193"/>
    </source>
</evidence>
<dbReference type="SUPFAM" id="SSF63411">
    <property type="entry name" value="LuxS/MPP-like metallohydrolase"/>
    <property type="match status" value="2"/>
</dbReference>
<dbReference type="InterPro" id="IPR011765">
    <property type="entry name" value="Pept_M16_N"/>
</dbReference>
<evidence type="ECO:0000256" key="2">
    <source>
        <dbReference type="ARBA" id="ARBA00007261"/>
    </source>
</evidence>
<evidence type="ECO:0000313" key="9">
    <source>
        <dbReference type="Proteomes" id="UP000594262"/>
    </source>
</evidence>
<sequence length="515" mass="57649">MAVRLRSSAHMVKFRSFFSQFIWSKRALCSLPPLNEPLDIENIHSSTSNTTAGSDAVRITTLSNGLKVASENSFGQFSTIGALIDSGSRYEIDYPSGTTHMLEKLAFQSTENFKDNDEIVQKMEALGGHVDCQAFRDCVVYAASALKHNVGGVIEVLSDAIWRSNLKDLEIEEQRETIRFELEGLDFRPDVEPELTDLIHAAAFNANTLGLPKLCPAENIDMMSQKVLKHFIQRYYRPERITIAGVNVEHDELVKQCEKYFVDHQPGWLGENIVDPDASIAQYVGGLLKDHREAPRLQPGITQLPELLHVAIGFESAKYTEQDMFAFAVLNMLLGGGGSFSAGGPGKGMYSRLYTNVLNRNHWMFASTAFNHSYADSGLFCIHSSAHPSEARKMVRVITEEYAKLVTEPFNQVEVARAKKQAQSMLMMNLESRIVRFEDIGRQVLGLGKRIQPQELYESLDAVTSEDLRRISEEMLATKPSMAAIGNCTNLPDLTYVQDRLHKRTRGSWAASIFN</sequence>
<evidence type="ECO:0000259" key="6">
    <source>
        <dbReference type="Pfam" id="PF00675"/>
    </source>
</evidence>
<evidence type="ECO:0000313" key="8">
    <source>
        <dbReference type="EnsemblMetazoa" id="CLYHEMP004348.1"/>
    </source>
</evidence>
<evidence type="ECO:0000256" key="3">
    <source>
        <dbReference type="ARBA" id="ARBA00030006"/>
    </source>
</evidence>
<dbReference type="GO" id="GO:0004222">
    <property type="term" value="F:metalloendopeptidase activity"/>
    <property type="evidence" value="ECO:0007669"/>
    <property type="project" value="InterPro"/>
</dbReference>
<feature type="domain" description="Peptidase M16 N-terminal" evidence="6">
    <location>
        <begin position="67"/>
        <end position="216"/>
    </location>
</feature>
<keyword evidence="9" id="KW-1185">Reference proteome</keyword>